<feature type="domain" description="Aminoacyl-tRNA synthetase class Ia" evidence="17">
    <location>
        <begin position="185"/>
        <end position="811"/>
    </location>
</feature>
<evidence type="ECO:0000256" key="5">
    <source>
        <dbReference type="ARBA" id="ARBA00022490"/>
    </source>
</evidence>
<evidence type="ECO:0000256" key="2">
    <source>
        <dbReference type="ARBA" id="ARBA00004496"/>
    </source>
</evidence>
<dbReference type="Proteomes" id="UP000325008">
    <property type="component" value="Unassembled WGS sequence"/>
</dbReference>
<feature type="compositionally biased region" description="Basic and acidic residues" evidence="16">
    <location>
        <begin position="139"/>
        <end position="154"/>
    </location>
</feature>
<evidence type="ECO:0000256" key="3">
    <source>
        <dbReference type="ARBA" id="ARBA00005594"/>
    </source>
</evidence>
<evidence type="ECO:0000256" key="6">
    <source>
        <dbReference type="ARBA" id="ARBA00022598"/>
    </source>
</evidence>
<evidence type="ECO:0000256" key="11">
    <source>
        <dbReference type="ARBA" id="ARBA00029936"/>
    </source>
</evidence>
<dbReference type="PROSITE" id="PS00178">
    <property type="entry name" value="AA_TRNA_LIGASE_I"/>
    <property type="match status" value="1"/>
</dbReference>
<dbReference type="InterPro" id="IPR002300">
    <property type="entry name" value="aa-tRNA-synth_Ia"/>
</dbReference>
<evidence type="ECO:0000256" key="10">
    <source>
        <dbReference type="ARBA" id="ARBA00023146"/>
    </source>
</evidence>
<dbReference type="FunFam" id="3.40.50.620:FF:000020">
    <property type="entry name" value="Valine--tRNA ligase, mitochondrial"/>
    <property type="match status" value="1"/>
</dbReference>
<evidence type="ECO:0000256" key="4">
    <source>
        <dbReference type="ARBA" id="ARBA00013169"/>
    </source>
</evidence>
<dbReference type="SUPFAM" id="SSF50677">
    <property type="entry name" value="ValRS/IleRS/LeuRS editing domain"/>
    <property type="match status" value="1"/>
</dbReference>
<evidence type="ECO:0000256" key="16">
    <source>
        <dbReference type="SAM" id="MobiDB-lite"/>
    </source>
</evidence>
<feature type="region of interest" description="Disordered" evidence="16">
    <location>
        <begin position="56"/>
        <end position="172"/>
    </location>
</feature>
<dbReference type="InterPro" id="IPR014729">
    <property type="entry name" value="Rossmann-like_a/b/a_fold"/>
</dbReference>
<dbReference type="HAMAP" id="MF_02004">
    <property type="entry name" value="Val_tRNA_synth_type1"/>
    <property type="match status" value="1"/>
</dbReference>
<dbReference type="InterPro" id="IPR033705">
    <property type="entry name" value="Anticodon_Ia_Val"/>
</dbReference>
<dbReference type="CDD" id="cd07962">
    <property type="entry name" value="Anticodon_Ia_Val"/>
    <property type="match status" value="1"/>
</dbReference>
<dbReference type="PRINTS" id="PR00986">
    <property type="entry name" value="TRNASYNTHVAL"/>
</dbReference>
<accession>A0A5C3FQH8</accession>
<feature type="compositionally biased region" description="Basic and acidic residues" evidence="16">
    <location>
        <begin position="111"/>
        <end position="129"/>
    </location>
</feature>
<proteinExistence type="inferred from homology"/>
<keyword evidence="8 14" id="KW-0067">ATP-binding</keyword>
<evidence type="ECO:0000259" key="17">
    <source>
        <dbReference type="Pfam" id="PF00133"/>
    </source>
</evidence>
<keyword evidence="15" id="KW-0175">Coiled coil</keyword>
<dbReference type="Pfam" id="PF00133">
    <property type="entry name" value="tRNA-synt_1"/>
    <property type="match status" value="1"/>
</dbReference>
<evidence type="ECO:0000256" key="1">
    <source>
        <dbReference type="ARBA" id="ARBA00004173"/>
    </source>
</evidence>
<keyword evidence="10 14" id="KW-0030">Aminoacyl-tRNA synthetase</keyword>
<protein>
    <recommendedName>
        <fullName evidence="12">Valine--tRNA ligase, mitochondrial</fullName>
        <ecNumber evidence="4">6.1.1.9</ecNumber>
    </recommendedName>
    <alternativeName>
        <fullName evidence="11">Valyl-tRNA synthetase</fullName>
    </alternativeName>
</protein>
<evidence type="ECO:0000313" key="19">
    <source>
        <dbReference type="EMBL" id="SPO46552.1"/>
    </source>
</evidence>
<name>A0A5C3FQH8_PSEA2</name>
<dbReference type="EMBL" id="OOIQ01000010">
    <property type="protein sequence ID" value="SPO46552.1"/>
    <property type="molecule type" value="Genomic_DNA"/>
</dbReference>
<comment type="subcellular location">
    <subcellularLocation>
        <location evidence="2">Cytoplasm</location>
    </subcellularLocation>
    <subcellularLocation>
        <location evidence="1">Mitochondrion</location>
    </subcellularLocation>
</comment>
<keyword evidence="6 14" id="KW-0436">Ligase</keyword>
<dbReference type="GO" id="GO:0004832">
    <property type="term" value="F:valine-tRNA ligase activity"/>
    <property type="evidence" value="ECO:0007669"/>
    <property type="project" value="UniProtKB-EC"/>
</dbReference>
<evidence type="ECO:0000256" key="9">
    <source>
        <dbReference type="ARBA" id="ARBA00022917"/>
    </source>
</evidence>
<dbReference type="FunFam" id="1.10.730.10:FF:000009">
    <property type="entry name" value="Valine--tRNA ligase, mitochondrial"/>
    <property type="match status" value="1"/>
</dbReference>
<gene>
    <name evidence="19" type="ORF">PSANT_04238</name>
</gene>
<dbReference type="SUPFAM" id="SSF52374">
    <property type="entry name" value="Nucleotidylyl transferase"/>
    <property type="match status" value="1"/>
</dbReference>
<dbReference type="SUPFAM" id="SSF47323">
    <property type="entry name" value="Anticodon-binding domain of a subclass of class I aminoacyl-tRNA synthetases"/>
    <property type="match status" value="1"/>
</dbReference>
<evidence type="ECO:0000259" key="18">
    <source>
        <dbReference type="Pfam" id="PF08264"/>
    </source>
</evidence>
<dbReference type="Pfam" id="PF08264">
    <property type="entry name" value="Anticodon_1"/>
    <property type="match status" value="1"/>
</dbReference>
<comment type="catalytic activity">
    <reaction evidence="13">
        <text>tRNA(Val) + L-valine + ATP = L-valyl-tRNA(Val) + AMP + diphosphate</text>
        <dbReference type="Rhea" id="RHEA:10704"/>
        <dbReference type="Rhea" id="RHEA-COMP:9672"/>
        <dbReference type="Rhea" id="RHEA-COMP:9708"/>
        <dbReference type="ChEBI" id="CHEBI:30616"/>
        <dbReference type="ChEBI" id="CHEBI:33019"/>
        <dbReference type="ChEBI" id="CHEBI:57762"/>
        <dbReference type="ChEBI" id="CHEBI:78442"/>
        <dbReference type="ChEBI" id="CHEBI:78537"/>
        <dbReference type="ChEBI" id="CHEBI:456215"/>
        <dbReference type="EC" id="6.1.1.9"/>
    </reaction>
</comment>
<comment type="caution">
    <text evidence="19">The sequence shown here is derived from an EMBL/GenBank/DDBJ whole genome shotgun (WGS) entry which is preliminary data.</text>
</comment>
<dbReference type="GO" id="GO:0005739">
    <property type="term" value="C:mitochondrion"/>
    <property type="evidence" value="ECO:0007669"/>
    <property type="project" value="UniProtKB-SubCell"/>
</dbReference>
<dbReference type="EC" id="6.1.1.9" evidence="4"/>
<dbReference type="Gene3D" id="3.40.50.620">
    <property type="entry name" value="HUPs"/>
    <property type="match status" value="2"/>
</dbReference>
<dbReference type="PANTHER" id="PTHR11946">
    <property type="entry name" value="VALYL-TRNA SYNTHETASES"/>
    <property type="match status" value="1"/>
</dbReference>
<keyword evidence="5" id="KW-0963">Cytoplasm</keyword>
<evidence type="ECO:0000256" key="13">
    <source>
        <dbReference type="ARBA" id="ARBA00047552"/>
    </source>
</evidence>
<dbReference type="InterPro" id="IPR002303">
    <property type="entry name" value="Valyl-tRNA_ligase"/>
</dbReference>
<evidence type="ECO:0000256" key="8">
    <source>
        <dbReference type="ARBA" id="ARBA00022840"/>
    </source>
</evidence>
<keyword evidence="7 14" id="KW-0547">Nucleotide-binding</keyword>
<dbReference type="GO" id="GO:0002161">
    <property type="term" value="F:aminoacyl-tRNA deacylase activity"/>
    <property type="evidence" value="ECO:0007669"/>
    <property type="project" value="InterPro"/>
</dbReference>
<dbReference type="GO" id="GO:0005829">
    <property type="term" value="C:cytosol"/>
    <property type="evidence" value="ECO:0007669"/>
    <property type="project" value="TreeGrafter"/>
</dbReference>
<dbReference type="OrthoDB" id="629407at2759"/>
<reference evidence="19" key="1">
    <citation type="submission" date="2018-03" db="EMBL/GenBank/DDBJ databases">
        <authorList>
            <person name="Guldener U."/>
        </authorList>
    </citation>
    <scope>NUCLEOTIDE SEQUENCE [LARGE SCALE GENOMIC DNA]</scope>
    <source>
        <strain evidence="19">ATCC34888</strain>
    </source>
</reference>
<organism evidence="19 20">
    <name type="scientific">Pseudozyma antarctica</name>
    <name type="common">Yeast</name>
    <name type="synonym">Candida antarctica</name>
    <dbReference type="NCBI Taxonomy" id="84753"/>
    <lineage>
        <taxon>Eukaryota</taxon>
        <taxon>Fungi</taxon>
        <taxon>Dikarya</taxon>
        <taxon>Basidiomycota</taxon>
        <taxon>Ustilaginomycotina</taxon>
        <taxon>Ustilaginomycetes</taxon>
        <taxon>Ustilaginales</taxon>
        <taxon>Ustilaginaceae</taxon>
        <taxon>Moesziomyces</taxon>
    </lineage>
</organism>
<feature type="domain" description="Methionyl/Valyl/Leucyl/Isoleucyl-tRNA synthetase anticodon-binding" evidence="18">
    <location>
        <begin position="858"/>
        <end position="996"/>
    </location>
</feature>
<dbReference type="CDD" id="cd00817">
    <property type="entry name" value="ValRS_core"/>
    <property type="match status" value="1"/>
</dbReference>
<evidence type="ECO:0000313" key="20">
    <source>
        <dbReference type="Proteomes" id="UP000325008"/>
    </source>
</evidence>
<comment type="similarity">
    <text evidence="3 14">Belongs to the class-I aminoacyl-tRNA synthetase family.</text>
</comment>
<dbReference type="InterPro" id="IPR009008">
    <property type="entry name" value="Val/Leu/Ile-tRNA-synth_edit"/>
</dbReference>
<dbReference type="FunFam" id="3.90.740.10:FF:000005">
    <property type="entry name" value="Valine--tRNA ligase, mitochondrial"/>
    <property type="match status" value="1"/>
</dbReference>
<dbReference type="NCBIfam" id="TIGR00422">
    <property type="entry name" value="valS"/>
    <property type="match status" value="1"/>
</dbReference>
<feature type="compositionally biased region" description="Low complexity" evidence="16">
    <location>
        <begin position="64"/>
        <end position="100"/>
    </location>
</feature>
<keyword evidence="9 14" id="KW-0648">Protein biosynthesis</keyword>
<dbReference type="Gene3D" id="3.90.740.10">
    <property type="entry name" value="Valyl/Leucyl/Isoleucyl-tRNA synthetase, editing domain"/>
    <property type="match status" value="1"/>
</dbReference>
<dbReference type="FunFam" id="3.40.50.620:FF:000078">
    <property type="entry name" value="Valine--tRNA ligase, mitochondrial"/>
    <property type="match status" value="1"/>
</dbReference>
<keyword evidence="20" id="KW-1185">Reference proteome</keyword>
<dbReference type="GO" id="GO:0005524">
    <property type="term" value="F:ATP binding"/>
    <property type="evidence" value="ECO:0007669"/>
    <property type="project" value="UniProtKB-KW"/>
</dbReference>
<dbReference type="GO" id="GO:0006438">
    <property type="term" value="P:valyl-tRNA aminoacylation"/>
    <property type="evidence" value="ECO:0007669"/>
    <property type="project" value="InterPro"/>
</dbReference>
<sequence>MLPRARFLSPLVHATRQSVAPSRCNGVAPIAARTPPSTGRVGSNFTQHPFQLGRIMSSSAPTGAAPEKPQQPASAPAAQKDAAAADAAPADAPIGPDGQPMTKSALKKQAKLAEKLAKQAAKDALKSEKAPQNPAGSGAEKKKEKPKKEVKQEPEWVNNTVPGEKKDLSQPMENGYNPLHVEQSWYQWWEKSNHFKPAEPTDSDPHNPEKTFIVPAPPPNVTGSLHIGHALTISIQDTLIRWYRMNGYRTLFNPGYDHAGIATQSVVEKRLAKTEGKSRYDYGREKFLEKVFEWKDDYQSRISNQMRRLGASYDFSREAFTMDEPRSKAVTEAFCKLHEDGIIYRANRLVNWCCKLHTTLSNLEVDQKQLNGRTLMNVPGYPANERIEFGVIVSFSYQIEGSDEKIVVATTRPETMLGDTAVAVHPDDPRYKHLHGKNVVHPFVPGRKIPIVADSIIVDMEFGTGAVKITPAHDPNDYEVGKRHNLEFVNILNDDGTLNENCGDFAGMKRFSARRAVIDKLKEIGSYVETKDNPMTVPICSRSGDVIEPIMKPQWWVNCQPLAAKVIERVRAGEMSITPNVSEKEFFRWMENIQDWCISRQLWWGHRCPVYFVNIEGEAQDRSDDKFWVVGRSLEQAQERADKLAGGKSYTLEQDEDVLDTWFSSGLWPFSIMGWPDKTDDIKHFYPSSLLETGWDILFFWVARMCMLGVYLTGQLPFKEVFCHAMVRDAHGRKMSKSLGNVIDPIDVIEGIDLDGLHTKLKEGNLDDKEIAKAAQGQKKDFPKGIPQCGTDALRFALCAYTSAGRDINLDILRVEGYRKFCNKLWNATKFALLKLEPIASFQPAADEQPSGDESLVEKWILHKLNTASKTVNECLKERNFMAATSAVYNFWLYELCDVYIEAIKPITDPAAADAKARASAQQTLYTCLDEGLKLLHPFMPFVTEELWQRLPRRAAEKAESIALTRYPVYMASRDDARAEAAFEEVFAAVRAVRGMCTDYNLLKDVQVFLETSDAGFQQILTSSSDVVATLVKGCTSVNVVSSAADVPKGCAVSSISSRLNAHLLIRGLVNIDQELAKLDKKLQLNAVGIDKISAPMNKPQEWSRMPQEVKDSTAEKLKNLEAEKQAMLAAKAQFESIRDD</sequence>
<dbReference type="InterPro" id="IPR009080">
    <property type="entry name" value="tRNAsynth_Ia_anticodon-bd"/>
</dbReference>
<evidence type="ECO:0000256" key="7">
    <source>
        <dbReference type="ARBA" id="ARBA00022741"/>
    </source>
</evidence>
<dbReference type="InterPro" id="IPR001412">
    <property type="entry name" value="aa-tRNA-synth_I_CS"/>
</dbReference>
<dbReference type="NCBIfam" id="NF004349">
    <property type="entry name" value="PRK05729.1"/>
    <property type="match status" value="1"/>
</dbReference>
<dbReference type="PANTHER" id="PTHR11946:SF109">
    <property type="entry name" value="VALINE--TRNA LIGASE"/>
    <property type="match status" value="1"/>
</dbReference>
<evidence type="ECO:0000256" key="15">
    <source>
        <dbReference type="SAM" id="Coils"/>
    </source>
</evidence>
<feature type="coiled-coil region" evidence="15">
    <location>
        <begin position="1111"/>
        <end position="1138"/>
    </location>
</feature>
<dbReference type="AlphaFoldDB" id="A0A5C3FQH8"/>
<evidence type="ECO:0000256" key="12">
    <source>
        <dbReference type="ARBA" id="ARBA00040837"/>
    </source>
</evidence>
<dbReference type="Gene3D" id="1.10.730.10">
    <property type="entry name" value="Isoleucyl-tRNA Synthetase, Domain 1"/>
    <property type="match status" value="1"/>
</dbReference>
<evidence type="ECO:0000256" key="14">
    <source>
        <dbReference type="RuleBase" id="RU363035"/>
    </source>
</evidence>
<dbReference type="InterPro" id="IPR013155">
    <property type="entry name" value="M/V/L/I-tRNA-synth_anticd-bd"/>
</dbReference>